<dbReference type="GO" id="GO:0020037">
    <property type="term" value="F:heme binding"/>
    <property type="evidence" value="ECO:0007669"/>
    <property type="project" value="InterPro"/>
</dbReference>
<evidence type="ECO:0000256" key="8">
    <source>
        <dbReference type="PIRSR" id="PIRSR602401-1"/>
    </source>
</evidence>
<protein>
    <recommendedName>
        <fullName evidence="12">Cytochrome P450 94A2-like</fullName>
    </recommendedName>
</protein>
<keyword evidence="3 8" id="KW-0349">Heme</keyword>
<dbReference type="InterPro" id="IPR036396">
    <property type="entry name" value="Cyt_P450_sf"/>
</dbReference>
<evidence type="ECO:0000256" key="1">
    <source>
        <dbReference type="ARBA" id="ARBA00001971"/>
    </source>
</evidence>
<dbReference type="Gene3D" id="1.10.630.10">
    <property type="entry name" value="Cytochrome P450"/>
    <property type="match status" value="1"/>
</dbReference>
<reference evidence="10 11" key="1">
    <citation type="submission" date="2017-11" db="EMBL/GenBank/DDBJ databases">
        <title>De-novo sequencing of pomegranate (Punica granatum L.) genome.</title>
        <authorList>
            <person name="Akparov Z."/>
            <person name="Amiraslanov A."/>
            <person name="Hajiyeva S."/>
            <person name="Abbasov M."/>
            <person name="Kaur K."/>
            <person name="Hamwieh A."/>
            <person name="Solovyev V."/>
            <person name="Salamov A."/>
            <person name="Braich B."/>
            <person name="Kosarev P."/>
            <person name="Mahmoud A."/>
            <person name="Hajiyev E."/>
            <person name="Babayeva S."/>
            <person name="Izzatullayeva V."/>
            <person name="Mammadov A."/>
            <person name="Mammadov A."/>
            <person name="Sharifova S."/>
            <person name="Ojaghi J."/>
            <person name="Eynullazada K."/>
            <person name="Bayramov B."/>
            <person name="Abdulazimova A."/>
            <person name="Shahmuradov I."/>
        </authorList>
    </citation>
    <scope>NUCLEOTIDE SEQUENCE [LARGE SCALE GENOMIC DNA]</scope>
    <source>
        <strain evidence="11">cv. AG2017</strain>
        <tissue evidence="10">Leaf</tissue>
    </source>
</reference>
<organism evidence="10 11">
    <name type="scientific">Punica granatum</name>
    <name type="common">Pomegranate</name>
    <dbReference type="NCBI Taxonomy" id="22663"/>
    <lineage>
        <taxon>Eukaryota</taxon>
        <taxon>Viridiplantae</taxon>
        <taxon>Streptophyta</taxon>
        <taxon>Embryophyta</taxon>
        <taxon>Tracheophyta</taxon>
        <taxon>Spermatophyta</taxon>
        <taxon>Magnoliopsida</taxon>
        <taxon>eudicotyledons</taxon>
        <taxon>Gunneridae</taxon>
        <taxon>Pentapetalae</taxon>
        <taxon>rosids</taxon>
        <taxon>malvids</taxon>
        <taxon>Myrtales</taxon>
        <taxon>Lythraceae</taxon>
        <taxon>Punica</taxon>
    </lineage>
</organism>
<keyword evidence="5" id="KW-0560">Oxidoreductase</keyword>
<sequence>MEFTASLLIPFLLPLLLLLLALLNGSPSSSSNKLPKSYPIIGCSFAVLANMKRRIQWTSDLILFSPNAKYVLHRPLGHGQVLTGKPATVQHILKTHFSYYQKGDLFQTALRDMLGDGFLNADGDSWKLQRQVSSHEFKTKSLRKFLETVVDTELNDRLIPFLSEAARKETILDMQDILQRFAFDNICNIAFGYDPACLSSSLPERKFAQAFEEAAMLSINRLVTPSPLLWKIKRKLDIGSEKRLKIIVSEIRDFARKIVREKKVQLLNGKSSSLESVDLLSRFLNSGQYDEEFLIDIVISIILAGQDSTLAALTWYFWLLSQNPLVENEVVREIRKKSGSPIYEDVKDMVYTHTSLCESMRLYPPVPFENRQATIDDILPDGTIVKKGMSVAYHPYAMGRSEKIWGPDWAEFRPERWLEKVDEATEKWCFVGRDSFTYPVFHAGPMICLGREMAFLQMKRVVSEVLRQFRVVPMAEKGVQPGAKGRSFPVGRSAVLAHILLRLAALQGQHQLPVRAFEL</sequence>
<dbReference type="CDD" id="cd11064">
    <property type="entry name" value="CYP86A"/>
    <property type="match status" value="1"/>
</dbReference>
<evidence type="ECO:0000313" key="10">
    <source>
        <dbReference type="EMBL" id="PKI36865.1"/>
    </source>
</evidence>
<evidence type="ECO:0000256" key="2">
    <source>
        <dbReference type="ARBA" id="ARBA00010617"/>
    </source>
</evidence>
<keyword evidence="7" id="KW-0503">Monooxygenase</keyword>
<accession>A0A2I0HYT5</accession>
<dbReference type="AlphaFoldDB" id="A0A2I0HYT5"/>
<dbReference type="STRING" id="22663.A0A2I0HYT5"/>
<comment type="caution">
    <text evidence="10">The sequence shown here is derived from an EMBL/GenBank/DDBJ whole genome shotgun (WGS) entry which is preliminary data.</text>
</comment>
<evidence type="ECO:0000256" key="7">
    <source>
        <dbReference type="ARBA" id="ARBA00023033"/>
    </source>
</evidence>
<evidence type="ECO:0000313" key="11">
    <source>
        <dbReference type="Proteomes" id="UP000233551"/>
    </source>
</evidence>
<evidence type="ECO:0000256" key="6">
    <source>
        <dbReference type="ARBA" id="ARBA00023004"/>
    </source>
</evidence>
<evidence type="ECO:0000256" key="5">
    <source>
        <dbReference type="ARBA" id="ARBA00023002"/>
    </source>
</evidence>
<dbReference type="EMBL" id="PGOL01004672">
    <property type="protein sequence ID" value="PKI36865.1"/>
    <property type="molecule type" value="Genomic_DNA"/>
</dbReference>
<evidence type="ECO:0000256" key="3">
    <source>
        <dbReference type="ARBA" id="ARBA00022617"/>
    </source>
</evidence>
<keyword evidence="11" id="KW-1185">Reference proteome</keyword>
<feature type="binding site" description="axial binding residue" evidence="8">
    <location>
        <position position="448"/>
    </location>
    <ligand>
        <name>heme</name>
        <dbReference type="ChEBI" id="CHEBI:30413"/>
    </ligand>
    <ligandPart>
        <name>Fe</name>
        <dbReference type="ChEBI" id="CHEBI:18248"/>
    </ligandPart>
</feature>
<comment type="cofactor">
    <cofactor evidence="1 8">
        <name>heme</name>
        <dbReference type="ChEBI" id="CHEBI:30413"/>
    </cofactor>
</comment>
<evidence type="ECO:0008006" key="12">
    <source>
        <dbReference type="Google" id="ProtNLM"/>
    </source>
</evidence>
<evidence type="ECO:0000256" key="9">
    <source>
        <dbReference type="SAM" id="SignalP"/>
    </source>
</evidence>
<feature type="chain" id="PRO_5014194628" description="Cytochrome P450 94A2-like" evidence="9">
    <location>
        <begin position="32"/>
        <end position="519"/>
    </location>
</feature>
<dbReference type="SUPFAM" id="SSF48264">
    <property type="entry name" value="Cytochrome P450"/>
    <property type="match status" value="1"/>
</dbReference>
<dbReference type="GO" id="GO:0005506">
    <property type="term" value="F:iron ion binding"/>
    <property type="evidence" value="ECO:0007669"/>
    <property type="project" value="InterPro"/>
</dbReference>
<dbReference type="GO" id="GO:0004497">
    <property type="term" value="F:monooxygenase activity"/>
    <property type="evidence" value="ECO:0007669"/>
    <property type="project" value="UniProtKB-KW"/>
</dbReference>
<dbReference type="GO" id="GO:0016705">
    <property type="term" value="F:oxidoreductase activity, acting on paired donors, with incorporation or reduction of molecular oxygen"/>
    <property type="evidence" value="ECO:0007669"/>
    <property type="project" value="InterPro"/>
</dbReference>
<proteinExistence type="inferred from homology"/>
<dbReference type="InterPro" id="IPR002401">
    <property type="entry name" value="Cyt_P450_E_grp-I"/>
</dbReference>
<keyword evidence="4 8" id="KW-0479">Metal-binding</keyword>
<dbReference type="Proteomes" id="UP000233551">
    <property type="component" value="Unassembled WGS sequence"/>
</dbReference>
<name>A0A2I0HYT5_PUNGR</name>
<dbReference type="Pfam" id="PF00067">
    <property type="entry name" value="p450"/>
    <property type="match status" value="1"/>
</dbReference>
<keyword evidence="9" id="KW-0732">Signal</keyword>
<gene>
    <name evidence="10" type="ORF">CRG98_042814</name>
</gene>
<dbReference type="PRINTS" id="PR00463">
    <property type="entry name" value="EP450I"/>
</dbReference>
<comment type="similarity">
    <text evidence="2">Belongs to the cytochrome P450 family.</text>
</comment>
<evidence type="ECO:0000256" key="4">
    <source>
        <dbReference type="ARBA" id="ARBA00022723"/>
    </source>
</evidence>
<dbReference type="InterPro" id="IPR001128">
    <property type="entry name" value="Cyt_P450"/>
</dbReference>
<dbReference type="PANTHER" id="PTHR24296">
    <property type="entry name" value="CYTOCHROME P450"/>
    <property type="match status" value="1"/>
</dbReference>
<dbReference type="PRINTS" id="PR00385">
    <property type="entry name" value="P450"/>
</dbReference>
<keyword evidence="6 8" id="KW-0408">Iron</keyword>
<feature type="signal peptide" evidence="9">
    <location>
        <begin position="1"/>
        <end position="31"/>
    </location>
</feature>